<keyword evidence="1" id="KW-0805">Transcription regulation</keyword>
<proteinExistence type="predicted"/>
<evidence type="ECO:0000256" key="3">
    <source>
        <dbReference type="ARBA" id="ARBA00023163"/>
    </source>
</evidence>
<dbReference type="PROSITE" id="PS01124">
    <property type="entry name" value="HTH_ARAC_FAMILY_2"/>
    <property type="match status" value="1"/>
</dbReference>
<feature type="transmembrane region" description="Helical" evidence="5">
    <location>
        <begin position="293"/>
        <end position="312"/>
    </location>
</feature>
<dbReference type="EMBL" id="CP021780">
    <property type="protein sequence ID" value="ASA25216.1"/>
    <property type="molecule type" value="Genomic_DNA"/>
</dbReference>
<dbReference type="PANTHER" id="PTHR43280:SF27">
    <property type="entry name" value="TRANSCRIPTIONAL REGULATOR MTLR"/>
    <property type="match status" value="1"/>
</dbReference>
<dbReference type="Gene3D" id="1.10.10.60">
    <property type="entry name" value="Homeodomain-like"/>
    <property type="match status" value="2"/>
</dbReference>
<dbReference type="AlphaFoldDB" id="A0A2Z2KEM0"/>
<dbReference type="PANTHER" id="PTHR43280">
    <property type="entry name" value="ARAC-FAMILY TRANSCRIPTIONAL REGULATOR"/>
    <property type="match status" value="1"/>
</dbReference>
<dbReference type="SUPFAM" id="SSF46689">
    <property type="entry name" value="Homeodomain-like"/>
    <property type="match status" value="2"/>
</dbReference>
<organism evidence="7 8">
    <name type="scientific">Paenibacillus donghaensis</name>
    <dbReference type="NCBI Taxonomy" id="414771"/>
    <lineage>
        <taxon>Bacteria</taxon>
        <taxon>Bacillati</taxon>
        <taxon>Bacillota</taxon>
        <taxon>Bacilli</taxon>
        <taxon>Bacillales</taxon>
        <taxon>Paenibacillaceae</taxon>
        <taxon>Paenibacillus</taxon>
    </lineage>
</organism>
<dbReference type="SMART" id="SM00342">
    <property type="entry name" value="HTH_ARAC"/>
    <property type="match status" value="1"/>
</dbReference>
<dbReference type="Pfam" id="PF12833">
    <property type="entry name" value="HTH_18"/>
    <property type="match status" value="1"/>
</dbReference>
<keyword evidence="5" id="KW-0812">Transmembrane</keyword>
<feature type="domain" description="HTH araC/xylS-type" evidence="6">
    <location>
        <begin position="651"/>
        <end position="749"/>
    </location>
</feature>
<dbReference type="OrthoDB" id="2644435at2"/>
<dbReference type="Proteomes" id="UP000249890">
    <property type="component" value="Chromosome"/>
</dbReference>
<gene>
    <name evidence="7" type="ORF">B9T62_33480</name>
</gene>
<dbReference type="KEGG" id="pdh:B9T62_33480"/>
<protein>
    <submittedName>
        <fullName evidence="7">AraC family transcriptional regulator</fullName>
    </submittedName>
</protein>
<sequence>MLRFRLKYLFKNKQTRLILMLTLSVSLLITVIGLFSYGQYRDALDTELNTPNVELLQINLDVTNRAFREADNKAVDVSFQPSVIQYMNTDTQDNAAKAEEPQVYLRTLATEPDIHSIKVLKFSDQSLISSNDGYMADWEEAADYAWSTWIGEIKEKPLLIKRRQYTGTNSKLGMTELLTLARPIVQDGQTVGAVVVDLDYDWLFSQMYTHLSSYQFVYNLEGELIYPKLNLPFPLENMKEVLSLIDVSPFAHVKIEGQAYMANQTFSNVTGWRLISLVPMEQLLKNVTIARNMMLSLSLISILVGCSAIYYYNFASFRPLKRINKLLNPGLKSGGQGNLYDLEPVIGKLVGDFQSKSLVAEWSLPELRSKFVHDLITRSIGTQETGAKWGHYFEGWKEGPFEVLIVSIDRHTQWAAAYQEEDQMLLKYAINNIIVEYFQPAWQVVTATPQKDSLVVLLQPRELQETELTENAGQLIDMIQNLLNISVSVGIGNPAPAITKVARAYAEANLALSHRLYEGYGRVRHYAAEEPRYAESLQAVDDTWKQEVLHALKSSAATTGVEWIRRWSADARKKVIQPQKIFRMVDDLLEELLAIAGAGGHPLPEELANYTRHQVTTMDLSEIEQMLCGIVERMSEELGQHRQSKEYLLAQAMIQYMENHLQDNIGLQDIASHVNMGISSVSNIFKEETGTTVYDYLTNLRIDKACELLSGSGMKIADIAMLVGYQNENSFIRAFRKIKSITPGKFRENSKYSKTYADPPKPRQSSVSEDSE</sequence>
<evidence type="ECO:0000259" key="6">
    <source>
        <dbReference type="PROSITE" id="PS01124"/>
    </source>
</evidence>
<evidence type="ECO:0000256" key="2">
    <source>
        <dbReference type="ARBA" id="ARBA00023125"/>
    </source>
</evidence>
<dbReference type="InterPro" id="IPR041522">
    <property type="entry name" value="CdaR_GGDEF"/>
</dbReference>
<reference evidence="7 8" key="1">
    <citation type="submission" date="2017-06" db="EMBL/GenBank/DDBJ databases">
        <title>Complete genome sequence of Paenibacillus donghaensis KCTC 13049T isolated from East Sea sediment, South Korea.</title>
        <authorList>
            <person name="Jung B.K."/>
            <person name="Hong S.-J."/>
            <person name="Shin J.-H."/>
        </authorList>
    </citation>
    <scope>NUCLEOTIDE SEQUENCE [LARGE SCALE GENOMIC DNA]</scope>
    <source>
        <strain evidence="7 8">KCTC 13049</strain>
    </source>
</reference>
<keyword evidence="2" id="KW-0238">DNA-binding</keyword>
<keyword evidence="3" id="KW-0804">Transcription</keyword>
<accession>A0A2Z2KEM0</accession>
<dbReference type="InterPro" id="IPR018062">
    <property type="entry name" value="HTH_AraC-typ_CS"/>
</dbReference>
<dbReference type="Pfam" id="PF17853">
    <property type="entry name" value="GGDEF_2"/>
    <property type="match status" value="1"/>
</dbReference>
<dbReference type="GO" id="GO:0043565">
    <property type="term" value="F:sequence-specific DNA binding"/>
    <property type="evidence" value="ECO:0007669"/>
    <property type="project" value="InterPro"/>
</dbReference>
<keyword evidence="5" id="KW-1133">Transmembrane helix</keyword>
<evidence type="ECO:0000256" key="1">
    <source>
        <dbReference type="ARBA" id="ARBA00023015"/>
    </source>
</evidence>
<keyword evidence="5" id="KW-0472">Membrane</keyword>
<evidence type="ECO:0000256" key="5">
    <source>
        <dbReference type="SAM" id="Phobius"/>
    </source>
</evidence>
<feature type="compositionally biased region" description="Polar residues" evidence="4">
    <location>
        <begin position="763"/>
        <end position="772"/>
    </location>
</feature>
<dbReference type="RefSeq" id="WP_087919181.1">
    <property type="nucleotide sequence ID" value="NZ_CP021780.1"/>
</dbReference>
<dbReference type="PROSITE" id="PS00041">
    <property type="entry name" value="HTH_ARAC_FAMILY_1"/>
    <property type="match status" value="1"/>
</dbReference>
<evidence type="ECO:0000313" key="7">
    <source>
        <dbReference type="EMBL" id="ASA25216.1"/>
    </source>
</evidence>
<feature type="transmembrane region" description="Helical" evidence="5">
    <location>
        <begin position="21"/>
        <end position="40"/>
    </location>
</feature>
<name>A0A2Z2KEM0_9BACL</name>
<evidence type="ECO:0000313" key="8">
    <source>
        <dbReference type="Proteomes" id="UP000249890"/>
    </source>
</evidence>
<dbReference type="InterPro" id="IPR018060">
    <property type="entry name" value="HTH_AraC"/>
</dbReference>
<feature type="region of interest" description="Disordered" evidence="4">
    <location>
        <begin position="749"/>
        <end position="772"/>
    </location>
</feature>
<keyword evidence="8" id="KW-1185">Reference proteome</keyword>
<dbReference type="GO" id="GO:0003700">
    <property type="term" value="F:DNA-binding transcription factor activity"/>
    <property type="evidence" value="ECO:0007669"/>
    <property type="project" value="InterPro"/>
</dbReference>
<evidence type="ECO:0000256" key="4">
    <source>
        <dbReference type="SAM" id="MobiDB-lite"/>
    </source>
</evidence>
<dbReference type="InterPro" id="IPR009057">
    <property type="entry name" value="Homeodomain-like_sf"/>
</dbReference>